<organism evidence="1 2">
    <name type="scientific">Roseimaritima multifibrata</name>
    <dbReference type="NCBI Taxonomy" id="1930274"/>
    <lineage>
        <taxon>Bacteria</taxon>
        <taxon>Pseudomonadati</taxon>
        <taxon>Planctomycetota</taxon>
        <taxon>Planctomycetia</taxon>
        <taxon>Pirellulales</taxon>
        <taxon>Pirellulaceae</taxon>
        <taxon>Roseimaritima</taxon>
    </lineage>
</organism>
<proteinExistence type="predicted"/>
<reference evidence="1 2" key="1">
    <citation type="submission" date="2019-02" db="EMBL/GenBank/DDBJ databases">
        <title>Deep-cultivation of Planctomycetes and their phenomic and genomic characterization uncovers novel biology.</title>
        <authorList>
            <person name="Wiegand S."/>
            <person name="Jogler M."/>
            <person name="Boedeker C."/>
            <person name="Pinto D."/>
            <person name="Vollmers J."/>
            <person name="Rivas-Marin E."/>
            <person name="Kohn T."/>
            <person name="Peeters S.H."/>
            <person name="Heuer A."/>
            <person name="Rast P."/>
            <person name="Oberbeckmann S."/>
            <person name="Bunk B."/>
            <person name="Jeske O."/>
            <person name="Meyerdierks A."/>
            <person name="Storesund J.E."/>
            <person name="Kallscheuer N."/>
            <person name="Luecker S."/>
            <person name="Lage O.M."/>
            <person name="Pohl T."/>
            <person name="Merkel B.J."/>
            <person name="Hornburger P."/>
            <person name="Mueller R.-W."/>
            <person name="Bruemmer F."/>
            <person name="Labrenz M."/>
            <person name="Spormann A.M."/>
            <person name="Op den Camp H."/>
            <person name="Overmann J."/>
            <person name="Amann R."/>
            <person name="Jetten M.S.M."/>
            <person name="Mascher T."/>
            <person name="Medema M.H."/>
            <person name="Devos D.P."/>
            <person name="Kaster A.-K."/>
            <person name="Ovreas L."/>
            <person name="Rohde M."/>
            <person name="Galperin M.Y."/>
            <person name="Jogler C."/>
        </authorList>
    </citation>
    <scope>NUCLEOTIDE SEQUENCE [LARGE SCALE GENOMIC DNA]</scope>
    <source>
        <strain evidence="1 2">FF011L</strain>
    </source>
</reference>
<dbReference type="KEGG" id="rml:FF011L_11390"/>
<sequence length="227" mass="26468">MVERLNYLSHAYLYLDHPYFVAGLAIPDWLSMADRKVRVRSQAAEPWLASEDPRIRQIACGIMRHHEDDRWFHQSRLFVELNLQFALQLRTELPGDDGFRPSFLGHILIELLLDAELIHEDPARVDQYYNCLGHLSPEFVEKTVNAMVPRQTDRLQPLLPRFIAERFLPDYLDNERLWFRLNQIMNRVGLPRLPESLVPWLGEARRSVASARSSLLSSGLPQSKFNP</sequence>
<evidence type="ECO:0008006" key="3">
    <source>
        <dbReference type="Google" id="ProtNLM"/>
    </source>
</evidence>
<dbReference type="EMBL" id="CP036262">
    <property type="protein sequence ID" value="QDS92396.1"/>
    <property type="molecule type" value="Genomic_DNA"/>
</dbReference>
<dbReference type="AlphaFoldDB" id="A0A517MBY0"/>
<name>A0A517MBY0_9BACT</name>
<dbReference type="Proteomes" id="UP000320672">
    <property type="component" value="Chromosome"/>
</dbReference>
<accession>A0A517MBY0</accession>
<keyword evidence="2" id="KW-1185">Reference proteome</keyword>
<evidence type="ECO:0000313" key="1">
    <source>
        <dbReference type="EMBL" id="QDS92396.1"/>
    </source>
</evidence>
<protein>
    <recommendedName>
        <fullName evidence="3">Acyl carrier protein phosphodiesterase</fullName>
    </recommendedName>
</protein>
<gene>
    <name evidence="1" type="ORF">FF011L_11390</name>
</gene>
<evidence type="ECO:0000313" key="2">
    <source>
        <dbReference type="Proteomes" id="UP000320672"/>
    </source>
</evidence>